<dbReference type="OrthoDB" id="6725610at2759"/>
<dbReference type="AlphaFoldDB" id="A0A9N9S9Y4"/>
<name>A0A9N9S9Y4_PHACE</name>
<sequence>MICQTVAETIGEMIDNKFAELIEENKIIKDDMQIYKDEVSEKLLGYEQKLDNMEQYSQRKNIRVFGIHENEKEDTFKVFTDFSKNILKVNLVEDDITRCRRVGEMPKTKQRPILIKFKTPKKRLNVLKEKKKLRGTKIAICEDLTKKRVQKLMDAENKYGIKHTYLCCISNGVKMYEGNMKDKPLEARNN</sequence>
<accession>A0A9N9S9Y4</accession>
<proteinExistence type="predicted"/>
<reference evidence="2" key="2">
    <citation type="submission" date="2022-10" db="EMBL/GenBank/DDBJ databases">
        <authorList>
            <consortium name="ENA_rothamsted_submissions"/>
            <consortium name="culmorum"/>
            <person name="King R."/>
        </authorList>
    </citation>
    <scope>NUCLEOTIDE SEQUENCE</scope>
</reference>
<dbReference type="EMBL" id="OU896717">
    <property type="protein sequence ID" value="CAG9814679.1"/>
    <property type="molecule type" value="Genomic_DNA"/>
</dbReference>
<evidence type="ECO:0000313" key="3">
    <source>
        <dbReference type="Proteomes" id="UP001153737"/>
    </source>
</evidence>
<gene>
    <name evidence="2" type="ORF">PHAECO_LOCUS2556</name>
</gene>
<feature type="coiled-coil region" evidence="1">
    <location>
        <begin position="18"/>
        <end position="56"/>
    </location>
</feature>
<reference evidence="2" key="1">
    <citation type="submission" date="2022-01" db="EMBL/GenBank/DDBJ databases">
        <authorList>
            <person name="King R."/>
        </authorList>
    </citation>
    <scope>NUCLEOTIDE SEQUENCE</scope>
</reference>
<dbReference type="Proteomes" id="UP001153737">
    <property type="component" value="Chromosome 11"/>
</dbReference>
<keyword evidence="1" id="KW-0175">Coiled coil</keyword>
<protein>
    <recommendedName>
        <fullName evidence="4">Endonuclease-reverse transcriptase</fullName>
    </recommendedName>
</protein>
<organism evidence="2 3">
    <name type="scientific">Phaedon cochleariae</name>
    <name type="common">Mustard beetle</name>
    <dbReference type="NCBI Taxonomy" id="80249"/>
    <lineage>
        <taxon>Eukaryota</taxon>
        <taxon>Metazoa</taxon>
        <taxon>Ecdysozoa</taxon>
        <taxon>Arthropoda</taxon>
        <taxon>Hexapoda</taxon>
        <taxon>Insecta</taxon>
        <taxon>Pterygota</taxon>
        <taxon>Neoptera</taxon>
        <taxon>Endopterygota</taxon>
        <taxon>Coleoptera</taxon>
        <taxon>Polyphaga</taxon>
        <taxon>Cucujiformia</taxon>
        <taxon>Chrysomeloidea</taxon>
        <taxon>Chrysomelidae</taxon>
        <taxon>Chrysomelinae</taxon>
        <taxon>Chrysomelini</taxon>
        <taxon>Phaedon</taxon>
    </lineage>
</organism>
<dbReference type="Gene3D" id="3.30.70.1820">
    <property type="entry name" value="L1 transposable element, RRM domain"/>
    <property type="match status" value="1"/>
</dbReference>
<keyword evidence="3" id="KW-1185">Reference proteome</keyword>
<evidence type="ECO:0000313" key="2">
    <source>
        <dbReference type="EMBL" id="CAG9814679.1"/>
    </source>
</evidence>
<evidence type="ECO:0008006" key="4">
    <source>
        <dbReference type="Google" id="ProtNLM"/>
    </source>
</evidence>
<evidence type="ECO:0000256" key="1">
    <source>
        <dbReference type="SAM" id="Coils"/>
    </source>
</evidence>